<dbReference type="OrthoDB" id="329419at2"/>
<evidence type="ECO:0000313" key="2">
    <source>
        <dbReference type="EMBL" id="SCZ55727.1"/>
    </source>
</evidence>
<dbReference type="STRING" id="415747.SAMN03097708_01186"/>
<proteinExistence type="predicted"/>
<dbReference type="Proteomes" id="UP000199648">
    <property type="component" value="Unassembled WGS sequence"/>
</dbReference>
<dbReference type="AlphaFoldDB" id="A0A1G5Q229"/>
<dbReference type="InterPro" id="IPR019291">
    <property type="entry name" value="Host_attachment_protein"/>
</dbReference>
<gene>
    <name evidence="2" type="ORF">SAMN03097708_01186</name>
</gene>
<evidence type="ECO:0000256" key="1">
    <source>
        <dbReference type="SAM" id="MobiDB-lite"/>
    </source>
</evidence>
<name>A0A1G5Q229_9GAMM</name>
<organism evidence="2 3">
    <name type="scientific">Thiohalomonas denitrificans</name>
    <dbReference type="NCBI Taxonomy" id="415747"/>
    <lineage>
        <taxon>Bacteria</taxon>
        <taxon>Pseudomonadati</taxon>
        <taxon>Pseudomonadota</taxon>
        <taxon>Gammaproteobacteria</taxon>
        <taxon>Thiohalomonadales</taxon>
        <taxon>Thiohalomonadaceae</taxon>
        <taxon>Thiohalomonas</taxon>
    </lineage>
</organism>
<dbReference type="RefSeq" id="WP_092993898.1">
    <property type="nucleotide sequence ID" value="NZ_FMWD01000003.1"/>
</dbReference>
<protein>
    <submittedName>
        <fullName evidence="2">Protein required for attachment to host cells</fullName>
    </submittedName>
</protein>
<accession>A0A1G5Q229</accession>
<evidence type="ECO:0000313" key="3">
    <source>
        <dbReference type="Proteomes" id="UP000199648"/>
    </source>
</evidence>
<feature type="region of interest" description="Disordered" evidence="1">
    <location>
        <begin position="34"/>
        <end position="74"/>
    </location>
</feature>
<feature type="compositionally biased region" description="Basic and acidic residues" evidence="1">
    <location>
        <begin position="34"/>
        <end position="54"/>
    </location>
</feature>
<dbReference type="Pfam" id="PF10116">
    <property type="entry name" value="Host_attach"/>
    <property type="match status" value="1"/>
</dbReference>
<dbReference type="EMBL" id="FMWD01000003">
    <property type="protein sequence ID" value="SCZ55727.1"/>
    <property type="molecule type" value="Genomic_DNA"/>
</dbReference>
<reference evidence="2 3" key="1">
    <citation type="submission" date="2016-10" db="EMBL/GenBank/DDBJ databases">
        <authorList>
            <person name="de Groot N.N."/>
        </authorList>
    </citation>
    <scope>NUCLEOTIDE SEQUENCE [LARGE SCALE GENOMIC DNA]</scope>
    <source>
        <strain evidence="2 3">HLD2</strain>
    </source>
</reference>
<sequence length="149" mass="16946">MNQAWILVANGSEARLFRHEGKALSLIEEFAHPDSRRKDQEITSDHSSHRETRSDGTAGKKAYGSFPEPTDPHDFEVDRFARELAHTLDAHRAKNAFSELVVVAPPRFHGRFNKHMTTDLTRCVTRNIEKDYTKVPERDLLGQLAPQLG</sequence>
<keyword evidence="3" id="KW-1185">Reference proteome</keyword>